<dbReference type="EMBL" id="AP021879">
    <property type="protein sequence ID" value="BBO92700.1"/>
    <property type="molecule type" value="Genomic_DNA"/>
</dbReference>
<protein>
    <recommendedName>
        <fullName evidence="2">histidine kinase</fullName>
        <ecNumber evidence="2">2.7.13.3</ecNumber>
    </recommendedName>
</protein>
<accession>A0A5K8ALL7</accession>
<dbReference type="PRINTS" id="PR00344">
    <property type="entry name" value="BCTRLSENSOR"/>
</dbReference>
<dbReference type="EC" id="2.7.13.3" evidence="2"/>
<evidence type="ECO:0000259" key="11">
    <source>
        <dbReference type="PROSITE" id="PS50109"/>
    </source>
</evidence>
<dbReference type="PANTHER" id="PTHR43065">
    <property type="entry name" value="SENSOR HISTIDINE KINASE"/>
    <property type="match status" value="1"/>
</dbReference>
<dbReference type="InterPro" id="IPR036097">
    <property type="entry name" value="HisK_dim/P_sf"/>
</dbReference>
<evidence type="ECO:0000256" key="7">
    <source>
        <dbReference type="ARBA" id="ARBA00022840"/>
    </source>
</evidence>
<dbReference type="InterPro" id="IPR003661">
    <property type="entry name" value="HisK_dim/P_dom"/>
</dbReference>
<evidence type="ECO:0000313" key="12">
    <source>
        <dbReference type="EMBL" id="BBO92700.1"/>
    </source>
</evidence>
<keyword evidence="10" id="KW-0812">Transmembrane</keyword>
<dbReference type="InterPro" id="IPR036890">
    <property type="entry name" value="HATPase_C_sf"/>
</dbReference>
<evidence type="ECO:0000256" key="10">
    <source>
        <dbReference type="SAM" id="Phobius"/>
    </source>
</evidence>
<gene>
    <name evidence="12" type="ORF">DSCOOX_58800</name>
</gene>
<evidence type="ECO:0000256" key="1">
    <source>
        <dbReference type="ARBA" id="ARBA00000085"/>
    </source>
</evidence>
<dbReference type="GO" id="GO:0000155">
    <property type="term" value="F:phosphorelay sensor kinase activity"/>
    <property type="evidence" value="ECO:0007669"/>
    <property type="project" value="InterPro"/>
</dbReference>
<reference evidence="12 13" key="1">
    <citation type="submission" date="2019-11" db="EMBL/GenBank/DDBJ databases">
        <title>Comparative genomics of hydrocarbon-degrading Desulfosarcina strains.</title>
        <authorList>
            <person name="Watanabe M."/>
            <person name="Kojima H."/>
            <person name="Fukui M."/>
        </authorList>
    </citation>
    <scope>NUCLEOTIDE SEQUENCE [LARGE SCALE GENOMIC DNA]</scope>
    <source>
        <strain evidence="13">oXyS1</strain>
    </source>
</reference>
<evidence type="ECO:0000256" key="4">
    <source>
        <dbReference type="ARBA" id="ARBA00022679"/>
    </source>
</evidence>
<dbReference type="InterPro" id="IPR003594">
    <property type="entry name" value="HATPase_dom"/>
</dbReference>
<comment type="catalytic activity">
    <reaction evidence="1">
        <text>ATP + protein L-histidine = ADP + protein N-phospho-L-histidine.</text>
        <dbReference type="EC" id="2.7.13.3"/>
    </reaction>
</comment>
<evidence type="ECO:0000256" key="3">
    <source>
        <dbReference type="ARBA" id="ARBA00022553"/>
    </source>
</evidence>
<feature type="domain" description="Histidine kinase" evidence="11">
    <location>
        <begin position="243"/>
        <end position="467"/>
    </location>
</feature>
<dbReference type="Pfam" id="PF00512">
    <property type="entry name" value="HisKA"/>
    <property type="match status" value="1"/>
</dbReference>
<name>A0A5K8ALL7_9BACT</name>
<dbReference type="CDD" id="cd00082">
    <property type="entry name" value="HisKA"/>
    <property type="match status" value="1"/>
</dbReference>
<evidence type="ECO:0000256" key="8">
    <source>
        <dbReference type="ARBA" id="ARBA00023012"/>
    </source>
</evidence>
<dbReference type="SUPFAM" id="SSF55874">
    <property type="entry name" value="ATPase domain of HSP90 chaperone/DNA topoisomerase II/histidine kinase"/>
    <property type="match status" value="1"/>
</dbReference>
<keyword evidence="10" id="KW-0472">Membrane</keyword>
<dbReference type="PROSITE" id="PS50109">
    <property type="entry name" value="HIS_KIN"/>
    <property type="match status" value="1"/>
</dbReference>
<dbReference type="Pfam" id="PF02518">
    <property type="entry name" value="HATPase_c"/>
    <property type="match status" value="1"/>
</dbReference>
<dbReference type="InterPro" id="IPR005467">
    <property type="entry name" value="His_kinase_dom"/>
</dbReference>
<evidence type="ECO:0000256" key="5">
    <source>
        <dbReference type="ARBA" id="ARBA00022741"/>
    </source>
</evidence>
<dbReference type="Proteomes" id="UP000422108">
    <property type="component" value="Chromosome"/>
</dbReference>
<keyword evidence="10" id="KW-1133">Transmembrane helix</keyword>
<dbReference type="SUPFAM" id="SSF47384">
    <property type="entry name" value="Homodimeric domain of signal transducing histidine kinase"/>
    <property type="match status" value="1"/>
</dbReference>
<dbReference type="GO" id="GO:0005524">
    <property type="term" value="F:ATP binding"/>
    <property type="evidence" value="ECO:0007669"/>
    <property type="project" value="UniProtKB-KW"/>
</dbReference>
<proteinExistence type="predicted"/>
<keyword evidence="6" id="KW-0418">Kinase</keyword>
<dbReference type="SMART" id="SM00387">
    <property type="entry name" value="HATPase_c"/>
    <property type="match status" value="1"/>
</dbReference>
<keyword evidence="13" id="KW-1185">Reference proteome</keyword>
<evidence type="ECO:0000256" key="6">
    <source>
        <dbReference type="ARBA" id="ARBA00022777"/>
    </source>
</evidence>
<keyword evidence="7" id="KW-0067">ATP-binding</keyword>
<keyword evidence="8" id="KW-0902">Two-component regulatory system</keyword>
<feature type="transmembrane region" description="Helical" evidence="10">
    <location>
        <begin position="131"/>
        <end position="147"/>
    </location>
</feature>
<dbReference type="AlphaFoldDB" id="A0A5K8ALL7"/>
<evidence type="ECO:0000256" key="9">
    <source>
        <dbReference type="SAM" id="Coils"/>
    </source>
</evidence>
<dbReference type="Gene3D" id="1.10.287.130">
    <property type="match status" value="1"/>
</dbReference>
<sequence length="472" mass="52391">MIDQNRLTLQVICGSLNSNFIVSNKMVVNKHAPDEEEEAAARYYFADQIMSGTLNDEAHQKDDLQTAVHLTLNDYKPRTIRTGKTFGMLFPRAKSAILTTTIERDGHIVGAGGVEIPLTFLYRDLRKLQKVSFIFILITSFFFALFGNRQLSRIYFRPLQRLAKKAESYDDQDELFFSVRKEDNDFSILSSALNKMLQRIVENKAALEKTIGSLQAANKELKKAQNDIIRAEKLATVGRLTSGIAHEIGNPIGIVLGYLDLLKQSDLTGEERNDFINRSENEITRINSIIRQLLDMSRSAAGEEKTMSVHQLMDELIGVFKYQPAAKNICFESLFYADNDFVHGDPEQIRQVFLNIMINAIDAVNADPVNPGIIQLITSNGADDQENNDHQSPQSLQVTVKDNGPGIAPSHLDHLFDPFFTTKEPGKGTGLGLSVSAMIVDRLGGTLAAVSEDGGGSCFCLTLPLSTDTIKK</sequence>
<dbReference type="PANTHER" id="PTHR43065:SF10">
    <property type="entry name" value="PEROXIDE STRESS-ACTIVATED HISTIDINE KINASE MAK3"/>
    <property type="match status" value="1"/>
</dbReference>
<keyword evidence="5" id="KW-0547">Nucleotide-binding</keyword>
<dbReference type="SMART" id="SM00388">
    <property type="entry name" value="HisKA"/>
    <property type="match status" value="1"/>
</dbReference>
<keyword evidence="9" id="KW-0175">Coiled coil</keyword>
<keyword evidence="3" id="KW-0597">Phosphoprotein</keyword>
<organism evidence="12 13">
    <name type="scientific">Desulfosarcina ovata subsp. ovata</name>
    <dbReference type="NCBI Taxonomy" id="2752305"/>
    <lineage>
        <taxon>Bacteria</taxon>
        <taxon>Pseudomonadati</taxon>
        <taxon>Thermodesulfobacteriota</taxon>
        <taxon>Desulfobacteria</taxon>
        <taxon>Desulfobacterales</taxon>
        <taxon>Desulfosarcinaceae</taxon>
        <taxon>Desulfosarcina</taxon>
    </lineage>
</organism>
<evidence type="ECO:0000256" key="2">
    <source>
        <dbReference type="ARBA" id="ARBA00012438"/>
    </source>
</evidence>
<dbReference type="Gene3D" id="3.30.565.10">
    <property type="entry name" value="Histidine kinase-like ATPase, C-terminal domain"/>
    <property type="match status" value="1"/>
</dbReference>
<evidence type="ECO:0000313" key="13">
    <source>
        <dbReference type="Proteomes" id="UP000422108"/>
    </source>
</evidence>
<feature type="coiled-coil region" evidence="9">
    <location>
        <begin position="197"/>
        <end position="234"/>
    </location>
</feature>
<keyword evidence="4" id="KW-0808">Transferase</keyword>
<dbReference type="InterPro" id="IPR004358">
    <property type="entry name" value="Sig_transdc_His_kin-like_C"/>
</dbReference>